<dbReference type="Proteomes" id="UP001519460">
    <property type="component" value="Unassembled WGS sequence"/>
</dbReference>
<accession>A0ABD0K634</accession>
<comment type="caution">
    <text evidence="1">The sequence shown here is derived from an EMBL/GenBank/DDBJ whole genome shotgun (WGS) entry which is preliminary data.</text>
</comment>
<feature type="non-terminal residue" evidence="1">
    <location>
        <position position="100"/>
    </location>
</feature>
<evidence type="ECO:0000313" key="1">
    <source>
        <dbReference type="EMBL" id="KAK7482902.1"/>
    </source>
</evidence>
<protein>
    <submittedName>
        <fullName evidence="1">Uncharacterized protein</fullName>
    </submittedName>
</protein>
<sequence length="100" mass="11286">MARETRVGGEVLKIPDKCTVFLEKLHLTVKDAVVCGRLLKDVKAFNENVLRTLCDILQLFSKRHLRIQTILYVSLPKVGVSRLKPDEQKVSVSSRDPVAD</sequence>
<reference evidence="1 2" key="1">
    <citation type="journal article" date="2023" name="Sci. Data">
        <title>Genome assembly of the Korean intertidal mud-creeper Batillaria attramentaria.</title>
        <authorList>
            <person name="Patra A.K."/>
            <person name="Ho P.T."/>
            <person name="Jun S."/>
            <person name="Lee S.J."/>
            <person name="Kim Y."/>
            <person name="Won Y.J."/>
        </authorList>
    </citation>
    <scope>NUCLEOTIDE SEQUENCE [LARGE SCALE GENOMIC DNA]</scope>
    <source>
        <strain evidence="1">Wonlab-2016</strain>
    </source>
</reference>
<keyword evidence="2" id="KW-1185">Reference proteome</keyword>
<proteinExistence type="predicted"/>
<gene>
    <name evidence="1" type="ORF">BaRGS_00025802</name>
</gene>
<organism evidence="1 2">
    <name type="scientific">Batillaria attramentaria</name>
    <dbReference type="NCBI Taxonomy" id="370345"/>
    <lineage>
        <taxon>Eukaryota</taxon>
        <taxon>Metazoa</taxon>
        <taxon>Spiralia</taxon>
        <taxon>Lophotrochozoa</taxon>
        <taxon>Mollusca</taxon>
        <taxon>Gastropoda</taxon>
        <taxon>Caenogastropoda</taxon>
        <taxon>Sorbeoconcha</taxon>
        <taxon>Cerithioidea</taxon>
        <taxon>Batillariidae</taxon>
        <taxon>Batillaria</taxon>
    </lineage>
</organism>
<dbReference type="AlphaFoldDB" id="A0ABD0K634"/>
<evidence type="ECO:0000313" key="2">
    <source>
        <dbReference type="Proteomes" id="UP001519460"/>
    </source>
</evidence>
<name>A0ABD0K634_9CAEN</name>
<dbReference type="EMBL" id="JACVVK020000236">
    <property type="protein sequence ID" value="KAK7482902.1"/>
    <property type="molecule type" value="Genomic_DNA"/>
</dbReference>